<keyword evidence="1" id="KW-0175">Coiled coil</keyword>
<evidence type="ECO:0000256" key="1">
    <source>
        <dbReference type="SAM" id="Coils"/>
    </source>
</evidence>
<reference evidence="3" key="1">
    <citation type="submission" date="2023-03" db="EMBL/GenBank/DDBJ databases">
        <title>Massive genome expansion in bonnet fungi (Mycena s.s.) driven by repeated elements and novel gene families across ecological guilds.</title>
        <authorList>
            <consortium name="Lawrence Berkeley National Laboratory"/>
            <person name="Harder C.B."/>
            <person name="Miyauchi S."/>
            <person name="Viragh M."/>
            <person name="Kuo A."/>
            <person name="Thoen E."/>
            <person name="Andreopoulos B."/>
            <person name="Lu D."/>
            <person name="Skrede I."/>
            <person name="Drula E."/>
            <person name="Henrissat B."/>
            <person name="Morin E."/>
            <person name="Kohler A."/>
            <person name="Barry K."/>
            <person name="LaButti K."/>
            <person name="Morin E."/>
            <person name="Salamov A."/>
            <person name="Lipzen A."/>
            <person name="Mereny Z."/>
            <person name="Hegedus B."/>
            <person name="Baldrian P."/>
            <person name="Stursova M."/>
            <person name="Weitz H."/>
            <person name="Taylor A."/>
            <person name="Grigoriev I.V."/>
            <person name="Nagy L.G."/>
            <person name="Martin F."/>
            <person name="Kauserud H."/>
        </authorList>
    </citation>
    <scope>NUCLEOTIDE SEQUENCE</scope>
    <source>
        <strain evidence="3">CBHHK182m</strain>
    </source>
</reference>
<keyword evidence="4" id="KW-1185">Reference proteome</keyword>
<feature type="region of interest" description="Disordered" evidence="2">
    <location>
        <begin position="45"/>
        <end position="191"/>
    </location>
</feature>
<feature type="coiled-coil region" evidence="1">
    <location>
        <begin position="459"/>
        <end position="486"/>
    </location>
</feature>
<evidence type="ECO:0000256" key="2">
    <source>
        <dbReference type="SAM" id="MobiDB-lite"/>
    </source>
</evidence>
<dbReference type="Gene3D" id="1.10.287.1490">
    <property type="match status" value="1"/>
</dbReference>
<dbReference type="EMBL" id="JARKIB010000011">
    <property type="protein sequence ID" value="KAJ7774837.1"/>
    <property type="molecule type" value="Genomic_DNA"/>
</dbReference>
<dbReference type="Proteomes" id="UP001215598">
    <property type="component" value="Unassembled WGS sequence"/>
</dbReference>
<evidence type="ECO:0000313" key="3">
    <source>
        <dbReference type="EMBL" id="KAJ7774837.1"/>
    </source>
</evidence>
<organism evidence="3 4">
    <name type="scientific">Mycena metata</name>
    <dbReference type="NCBI Taxonomy" id="1033252"/>
    <lineage>
        <taxon>Eukaryota</taxon>
        <taxon>Fungi</taxon>
        <taxon>Dikarya</taxon>
        <taxon>Basidiomycota</taxon>
        <taxon>Agaricomycotina</taxon>
        <taxon>Agaricomycetes</taxon>
        <taxon>Agaricomycetidae</taxon>
        <taxon>Agaricales</taxon>
        <taxon>Marasmiineae</taxon>
        <taxon>Mycenaceae</taxon>
        <taxon>Mycena</taxon>
    </lineage>
</organism>
<sequence>MSRPVNKFNRRCFHFLDDGQPIRDSGFHDPACSFAHPDDKEWAAARPPAHGYRVPAGTKYVHRDRKLDAEPSKSRRRSRSPFRPPRPRSRSYSPRRAPSNASDSRMRTESRTETRTLDPRRDGSRTESVRASGSSIASPPPPRQAPVVPPPSSFAPPPPPPPASAAMPVPPPLPAALTTALDPTPKHSPPEEMKVMWDKVLPLMANCVEARQAFKGAQSELHDFDNLLKTERFTVLATPSEKERMTEERARLKTACDDRNKKVSAAFEQLRATNWWPVGPNQDESAAEKYRELITYARQLNNTAAEMYQAYVTKSDNARASGAFNEMDVDAPPADAGSGSGSGARPLKRRRVSDAASAGVPEFSAVDLKELEQRLEKLEEEVAQFDSNLKDADAQNDDRIKEEINSRFDSLSQGASGGPNAADLKWVEDKVTATNADVDELGRTVADLMLEATNIVTRSESLEKEITGQKEEIAAMQERFRVLEDQSKQDQQTINALIEALEALHARPPPPALPLEFILSAIDEPVRDKVQSVVRPMIDDLSTQLNDKIVKQDAETYGQLWGKLALTLQVVEAVSRVTPGPGMSPVGVHAPMPGP</sequence>
<feature type="compositionally biased region" description="Pro residues" evidence="2">
    <location>
        <begin position="138"/>
        <end position="174"/>
    </location>
</feature>
<feature type="region of interest" description="Disordered" evidence="2">
    <location>
        <begin position="326"/>
        <end position="356"/>
    </location>
</feature>
<dbReference type="AlphaFoldDB" id="A0AAD7K336"/>
<comment type="caution">
    <text evidence="3">The sequence shown here is derived from an EMBL/GenBank/DDBJ whole genome shotgun (WGS) entry which is preliminary data.</text>
</comment>
<proteinExistence type="predicted"/>
<gene>
    <name evidence="3" type="ORF">B0H16DRAFT_1508635</name>
</gene>
<name>A0AAD7K336_9AGAR</name>
<evidence type="ECO:0000313" key="4">
    <source>
        <dbReference type="Proteomes" id="UP001215598"/>
    </source>
</evidence>
<feature type="compositionally biased region" description="Low complexity" evidence="2">
    <location>
        <begin position="90"/>
        <end position="99"/>
    </location>
</feature>
<feature type="compositionally biased region" description="Basic and acidic residues" evidence="2">
    <location>
        <begin position="104"/>
        <end position="128"/>
    </location>
</feature>
<accession>A0AAD7K336</accession>
<feature type="coiled-coil region" evidence="1">
    <location>
        <begin position="361"/>
        <end position="395"/>
    </location>
</feature>
<feature type="compositionally biased region" description="Basic residues" evidence="2">
    <location>
        <begin position="74"/>
        <end position="89"/>
    </location>
</feature>
<protein>
    <submittedName>
        <fullName evidence="3">Uncharacterized protein</fullName>
    </submittedName>
</protein>